<dbReference type="Proteomes" id="UP000006069">
    <property type="component" value="Unassembled WGS sequence"/>
</dbReference>
<dbReference type="eggNOG" id="COG0398">
    <property type="taxonomic scope" value="Bacteria"/>
</dbReference>
<dbReference type="InterPro" id="IPR015414">
    <property type="entry name" value="TMEM64"/>
</dbReference>
<comment type="subcellular location">
    <subcellularLocation>
        <location evidence="1 7">Cell membrane</location>
        <topology evidence="1 7">Multi-pass membrane protein</topology>
    </subcellularLocation>
</comment>
<feature type="transmembrane region" description="Helical" evidence="7">
    <location>
        <begin position="90"/>
        <end position="117"/>
    </location>
</feature>
<feature type="transmembrane region" description="Helical" evidence="7">
    <location>
        <begin position="16"/>
        <end position="36"/>
    </location>
</feature>
<keyword evidence="11" id="KW-1185">Reference proteome</keyword>
<evidence type="ECO:0000256" key="6">
    <source>
        <dbReference type="ARBA" id="ARBA00023136"/>
    </source>
</evidence>
<feature type="region of interest" description="Disordered" evidence="8">
    <location>
        <begin position="236"/>
        <end position="260"/>
    </location>
</feature>
<keyword evidence="4 7" id="KW-0812">Transmembrane</keyword>
<dbReference type="EMBL" id="ADMD01000002">
    <property type="protein sequence ID" value="EJZ84246.1"/>
    <property type="molecule type" value="Genomic_DNA"/>
</dbReference>
<dbReference type="AlphaFoldDB" id="K0YL65"/>
<evidence type="ECO:0000256" key="2">
    <source>
        <dbReference type="ARBA" id="ARBA00008640"/>
    </source>
</evidence>
<evidence type="ECO:0000256" key="1">
    <source>
        <dbReference type="ARBA" id="ARBA00004651"/>
    </source>
</evidence>
<evidence type="ECO:0000256" key="4">
    <source>
        <dbReference type="ARBA" id="ARBA00022692"/>
    </source>
</evidence>
<gene>
    <name evidence="10" type="ORF">HMPREF9451_00555</name>
</gene>
<proteinExistence type="inferred from homology"/>
<reference evidence="10 11" key="1">
    <citation type="submission" date="2012-08" db="EMBL/GenBank/DDBJ databases">
        <title>The Genome Sequence of Slackia piriformis YIT 12062.</title>
        <authorList>
            <consortium name="The Broad Institute Genome Sequencing Platform"/>
            <person name="Earl A."/>
            <person name="Ward D."/>
            <person name="Feldgarden M."/>
            <person name="Gevers D."/>
            <person name="Morotomi M."/>
            <person name="Walker B."/>
            <person name="Young S.K."/>
            <person name="Zeng Q."/>
            <person name="Gargeya S."/>
            <person name="Fitzgerald M."/>
            <person name="Haas B."/>
            <person name="Abouelleil A."/>
            <person name="Alvarado L."/>
            <person name="Arachchi H.M."/>
            <person name="Berlin A.M."/>
            <person name="Chapman S.B."/>
            <person name="Goldberg J."/>
            <person name="Griggs A."/>
            <person name="Gujja S."/>
            <person name="Hansen M."/>
            <person name="Howarth C."/>
            <person name="Imamovic A."/>
            <person name="Larimer J."/>
            <person name="McCowen C."/>
            <person name="Montmayeur A."/>
            <person name="Murphy C."/>
            <person name="Neiman D."/>
            <person name="Pearson M."/>
            <person name="Priest M."/>
            <person name="Roberts A."/>
            <person name="Saif S."/>
            <person name="Shea T."/>
            <person name="Sisk P."/>
            <person name="Sykes S."/>
            <person name="Wortman J."/>
            <person name="Nusbaum C."/>
            <person name="Birren B."/>
        </authorList>
    </citation>
    <scope>NUCLEOTIDE SEQUENCE [LARGE SCALE GENOMIC DNA]</scope>
    <source>
        <strain evidence="10 11">YIT 12062</strain>
    </source>
</reference>
<feature type="transmembrane region" description="Helical" evidence="7">
    <location>
        <begin position="56"/>
        <end position="78"/>
    </location>
</feature>
<dbReference type="OrthoDB" id="3173541at2"/>
<dbReference type="Pfam" id="PF09335">
    <property type="entry name" value="VTT_dom"/>
    <property type="match status" value="1"/>
</dbReference>
<keyword evidence="5 7" id="KW-1133">Transmembrane helix</keyword>
<dbReference type="PANTHER" id="PTHR12677">
    <property type="entry name" value="GOLGI APPARATUS MEMBRANE PROTEIN TVP38-RELATED"/>
    <property type="match status" value="1"/>
</dbReference>
<sequence>MKRKVLGKHTIEKRHVIFGVAACVALLAVAVPLVLYGPDLFMFFADGERVRAWVDAQGAFAPLAMVALIVVQIVAAVLPGEPLELGAGYIFGFWEGTALCMAAGLVGTFIVVTLVRTLGMKAVELFFSREKIESMKWLQDSARFELLMFVCFLIPGTPKDVMTYVAGLTRCPVWRIALITTVGRIPSIVSSTMAAGFAASGDWVASAVVVALTAAFAAAGVGLYAAIARRERKKEQAARMDVVARSSTQEASKPEERLAA</sequence>
<protein>
    <recommendedName>
        <fullName evidence="7">TVP38/TMEM64 family membrane protein</fullName>
    </recommendedName>
</protein>
<evidence type="ECO:0000313" key="10">
    <source>
        <dbReference type="EMBL" id="EJZ84246.1"/>
    </source>
</evidence>
<dbReference type="PATRIC" id="fig|742818.3.peg.604"/>
<keyword evidence="6 7" id="KW-0472">Membrane</keyword>
<feature type="domain" description="VTT" evidence="9">
    <location>
        <begin position="78"/>
        <end position="189"/>
    </location>
</feature>
<evidence type="ECO:0000256" key="8">
    <source>
        <dbReference type="SAM" id="MobiDB-lite"/>
    </source>
</evidence>
<dbReference type="GO" id="GO:0005886">
    <property type="term" value="C:plasma membrane"/>
    <property type="evidence" value="ECO:0007669"/>
    <property type="project" value="UniProtKB-SubCell"/>
</dbReference>
<name>K0YL65_9ACTN</name>
<comment type="caution">
    <text evidence="10">The sequence shown here is derived from an EMBL/GenBank/DDBJ whole genome shotgun (WGS) entry which is preliminary data.</text>
</comment>
<feature type="transmembrane region" description="Helical" evidence="7">
    <location>
        <begin position="203"/>
        <end position="227"/>
    </location>
</feature>
<evidence type="ECO:0000313" key="11">
    <source>
        <dbReference type="Proteomes" id="UP000006069"/>
    </source>
</evidence>
<evidence type="ECO:0000256" key="3">
    <source>
        <dbReference type="ARBA" id="ARBA00022475"/>
    </source>
</evidence>
<evidence type="ECO:0000256" key="5">
    <source>
        <dbReference type="ARBA" id="ARBA00022989"/>
    </source>
</evidence>
<dbReference type="InParanoid" id="K0YL65"/>
<dbReference type="InterPro" id="IPR032816">
    <property type="entry name" value="VTT_dom"/>
</dbReference>
<comment type="similarity">
    <text evidence="2 7">Belongs to the TVP38/TMEM64 family.</text>
</comment>
<dbReference type="PANTHER" id="PTHR12677:SF59">
    <property type="entry name" value="GOLGI APPARATUS MEMBRANE PROTEIN TVP38-RELATED"/>
    <property type="match status" value="1"/>
</dbReference>
<evidence type="ECO:0000259" key="9">
    <source>
        <dbReference type="Pfam" id="PF09335"/>
    </source>
</evidence>
<evidence type="ECO:0000256" key="7">
    <source>
        <dbReference type="RuleBase" id="RU366058"/>
    </source>
</evidence>
<feature type="transmembrane region" description="Helical" evidence="7">
    <location>
        <begin position="176"/>
        <end position="197"/>
    </location>
</feature>
<dbReference type="HOGENOM" id="CLU_038944_5_0_11"/>
<keyword evidence="3 7" id="KW-1003">Cell membrane</keyword>
<organism evidence="10 11">
    <name type="scientific">Slackia piriformis YIT 12062</name>
    <dbReference type="NCBI Taxonomy" id="742818"/>
    <lineage>
        <taxon>Bacteria</taxon>
        <taxon>Bacillati</taxon>
        <taxon>Actinomycetota</taxon>
        <taxon>Coriobacteriia</taxon>
        <taxon>Eggerthellales</taxon>
        <taxon>Eggerthellaceae</taxon>
        <taxon>Slackia</taxon>
    </lineage>
</organism>
<dbReference type="RefSeq" id="WP_009138784.1">
    <property type="nucleotide sequence ID" value="NZ_JH815198.1"/>
</dbReference>
<accession>K0YL65</accession>